<feature type="domain" description="DUF7710" evidence="1">
    <location>
        <begin position="10"/>
        <end position="94"/>
    </location>
</feature>
<dbReference type="RefSeq" id="WP_313977553.1">
    <property type="nucleotide sequence ID" value="NZ_JASJOS010000004.1"/>
</dbReference>
<evidence type="ECO:0000259" key="1">
    <source>
        <dbReference type="Pfam" id="PF24819"/>
    </source>
</evidence>
<name>A0AAE3QNI3_9BACT</name>
<dbReference type="Pfam" id="PF24819">
    <property type="entry name" value="DUF7710"/>
    <property type="match status" value="1"/>
</dbReference>
<dbReference type="AlphaFoldDB" id="A0AAE3QNI3"/>
<protein>
    <recommendedName>
        <fullName evidence="1">DUF7710 domain-containing protein</fullName>
    </recommendedName>
</protein>
<evidence type="ECO:0000313" key="3">
    <source>
        <dbReference type="Proteomes" id="UP001241110"/>
    </source>
</evidence>
<sequence>MNNLLNEIRIFSGTSQHTLFPSGVFSSKEEAEKNIRKYKLSGVLTKYPVDILVYDWALEEGFLEIRRKDEQITPKFIQSFSSAHLEHHHYNNGE</sequence>
<comment type="caution">
    <text evidence="2">The sequence shown here is derived from an EMBL/GenBank/DDBJ whole genome shotgun (WGS) entry which is preliminary data.</text>
</comment>
<dbReference type="Proteomes" id="UP001241110">
    <property type="component" value="Unassembled WGS sequence"/>
</dbReference>
<reference evidence="2" key="1">
    <citation type="submission" date="2023-05" db="EMBL/GenBank/DDBJ databases">
        <authorList>
            <person name="Zhang X."/>
        </authorList>
    </citation>
    <scope>NUCLEOTIDE SEQUENCE</scope>
    <source>
        <strain evidence="2">YF14B1</strain>
    </source>
</reference>
<proteinExistence type="predicted"/>
<dbReference type="InterPro" id="IPR056127">
    <property type="entry name" value="DUF7710"/>
</dbReference>
<organism evidence="2 3">
    <name type="scientific">Xanthocytophaga flava</name>
    <dbReference type="NCBI Taxonomy" id="3048013"/>
    <lineage>
        <taxon>Bacteria</taxon>
        <taxon>Pseudomonadati</taxon>
        <taxon>Bacteroidota</taxon>
        <taxon>Cytophagia</taxon>
        <taxon>Cytophagales</taxon>
        <taxon>Rhodocytophagaceae</taxon>
        <taxon>Xanthocytophaga</taxon>
    </lineage>
</organism>
<accession>A0AAE3QNI3</accession>
<evidence type="ECO:0000313" key="2">
    <source>
        <dbReference type="EMBL" id="MDJ1480680.1"/>
    </source>
</evidence>
<dbReference type="EMBL" id="JASJOS010000004">
    <property type="protein sequence ID" value="MDJ1480680.1"/>
    <property type="molecule type" value="Genomic_DNA"/>
</dbReference>
<gene>
    <name evidence="2" type="ORF">QNI16_09310</name>
</gene>